<sequence length="394" mass="42935">MNKHAFLRGGLTAALLLLTACAGTPADSGGPGLRGTGALGIVIGRASGQVMVVDNDHRRALAMVDGLGDLSHASAVYSHDERYAYVAGRDGGLTKVDLLRGRIVKRILQAGNSIGLSISEDGRIIAVQNYKPGGVRFFDADTLAPLSSLVTHSRVVGLADAPGQRFVFSLFDTGEIWLADLTDPRHPKVTRFTDVGREPYDGLITPDGHYYIAGLFGEDGLDLLDMWHPERGVRRILDHYGEGHPPLPVYKMPHLRGWAQAGRQILVPAVGHHEVLVIDTDTWTEKARIPVAGQPVFVIARPDHRQVWVNFAFPDNGTLQVIDLESDTVIDTLHPGRAILHMEFTPRGDQVWVSARDDNKVLIFDTASRKVVGQLPMPSPSGIFFSDRAHKIGL</sequence>
<dbReference type="InterPro" id="IPR003143">
    <property type="entry name" value="Cyt_cd1_C_sf"/>
</dbReference>
<dbReference type="EC" id="1.7.2.1" evidence="1"/>
<keyword evidence="1" id="KW-0560">Oxidoreductase</keyword>
<dbReference type="Gene3D" id="2.140.10.20">
    <property type="entry name" value="C-terminal (heme d1) domain of cytochrome cd1-nitrite reductase"/>
    <property type="match status" value="1"/>
</dbReference>
<proteinExistence type="predicted"/>
<dbReference type="GO" id="GO:0050421">
    <property type="term" value="F:nitrite reductase (NO-forming) activity"/>
    <property type="evidence" value="ECO:0007669"/>
    <property type="project" value="UniProtKB-EC"/>
</dbReference>
<dbReference type="InterPro" id="IPR051200">
    <property type="entry name" value="Host-pathogen_enzymatic-act"/>
</dbReference>
<reference evidence="1" key="1">
    <citation type="submission" date="2016-10" db="EMBL/GenBank/DDBJ databases">
        <title>Sequence of Gallionella enrichment culture.</title>
        <authorList>
            <person name="Poehlein A."/>
            <person name="Muehling M."/>
            <person name="Daniel R."/>
        </authorList>
    </citation>
    <scope>NUCLEOTIDE SEQUENCE</scope>
</reference>
<dbReference type="InterPro" id="IPR011048">
    <property type="entry name" value="Haem_d1_sf"/>
</dbReference>
<evidence type="ECO:0000313" key="1">
    <source>
        <dbReference type="EMBL" id="OIR02041.1"/>
    </source>
</evidence>
<protein>
    <submittedName>
        <fullName evidence="1">Nitrite reductase</fullName>
        <ecNumber evidence="1">1.7.2.1</ecNumber>
        <ecNumber evidence="1">1.7.99.1</ecNumber>
    </submittedName>
</protein>
<gene>
    <name evidence="1" type="primary">nirS_6</name>
    <name evidence="1" type="ORF">GALL_158990</name>
</gene>
<dbReference type="PANTHER" id="PTHR47197">
    <property type="entry name" value="PROTEIN NIRF"/>
    <property type="match status" value="1"/>
</dbReference>
<dbReference type="GO" id="GO:0050418">
    <property type="term" value="F:hydroxylamine reductase activity"/>
    <property type="evidence" value="ECO:0007669"/>
    <property type="project" value="UniProtKB-EC"/>
</dbReference>
<dbReference type="CDD" id="cd20778">
    <property type="entry name" value="8prop_hemeD1_NirF"/>
    <property type="match status" value="1"/>
</dbReference>
<accession>A0A1J5S0X8</accession>
<dbReference type="PROSITE" id="PS51257">
    <property type="entry name" value="PROKAR_LIPOPROTEIN"/>
    <property type="match status" value="1"/>
</dbReference>
<dbReference type="EMBL" id="MLJW01000078">
    <property type="protein sequence ID" value="OIR02041.1"/>
    <property type="molecule type" value="Genomic_DNA"/>
</dbReference>
<dbReference type="AlphaFoldDB" id="A0A1J5S0X8"/>
<dbReference type="PANTHER" id="PTHR47197:SF3">
    <property type="entry name" value="DIHYDRO-HEME D1 DEHYDROGENASE"/>
    <property type="match status" value="1"/>
</dbReference>
<organism evidence="1">
    <name type="scientific">mine drainage metagenome</name>
    <dbReference type="NCBI Taxonomy" id="410659"/>
    <lineage>
        <taxon>unclassified sequences</taxon>
        <taxon>metagenomes</taxon>
        <taxon>ecological metagenomes</taxon>
    </lineage>
</organism>
<name>A0A1J5S0X8_9ZZZZ</name>
<dbReference type="Pfam" id="PF02239">
    <property type="entry name" value="Cytochrom_D1"/>
    <property type="match status" value="1"/>
</dbReference>
<dbReference type="SUPFAM" id="SSF51004">
    <property type="entry name" value="C-terminal (heme d1) domain of cytochrome cd1-nitrite reductase"/>
    <property type="match status" value="1"/>
</dbReference>
<comment type="caution">
    <text evidence="1">The sequence shown here is derived from an EMBL/GenBank/DDBJ whole genome shotgun (WGS) entry which is preliminary data.</text>
</comment>
<dbReference type="EC" id="1.7.99.1" evidence="1"/>